<dbReference type="EMBL" id="OQ790081">
    <property type="protein sequence ID" value="WJE88639.1"/>
    <property type="molecule type" value="Genomic_DNA"/>
</dbReference>
<dbReference type="Proteomes" id="UP001654236">
    <property type="component" value="Segment"/>
</dbReference>
<accession>A0ACD4RLN1</accession>
<protein>
    <submittedName>
        <fullName evidence="1">Uncharacterized protein</fullName>
    </submittedName>
</protein>
<evidence type="ECO:0000313" key="2">
    <source>
        <dbReference type="Proteomes" id="UP001654236"/>
    </source>
</evidence>
<keyword evidence="2" id="KW-1185">Reference proteome</keyword>
<proteinExistence type="predicted"/>
<name>A0ACD4RLN1_9CAUD</name>
<organism evidence="1 2">
    <name type="scientific">Klebsiella phage Kpn13</name>
    <dbReference type="NCBI Taxonomy" id="3044024"/>
    <lineage>
        <taxon>Viruses</taxon>
        <taxon>Duplodnaviria</taxon>
        <taxon>Heunggongvirae</taxon>
        <taxon>Uroviricota</taxon>
        <taxon>Caudoviricetes</taxon>
        <taxon>Autographivirales</taxon>
        <taxon>Autoscriptoviridae</taxon>
        <taxon>Slopekvirinae</taxon>
        <taxon>Drulisvirus</taxon>
        <taxon>Drulisvirus Kpn13</taxon>
    </lineage>
</organism>
<sequence>MNELVKYDLYKSPYGVLYRVRLHSALHEPAELYIKVPGWWTQAHATIGDVVTGSGITLVARNVVFKD</sequence>
<reference evidence="1 2" key="1">
    <citation type="journal article" date="2024" name="Can. J. Microbiol.">
        <title>Biological and genomic characteristics of three novel bacteriophages and a phage-plasmid of Klebsiella pneumoniae.</title>
        <authorList>
            <person name="Uskudar-Guclu A."/>
            <person name="Unlu S."/>
            <person name="Salih-Dogan H."/>
            <person name="Yalcin S."/>
            <person name="Basustaoglu A."/>
        </authorList>
    </citation>
    <scope>NUCLEOTIDE SEQUENCE [LARGE SCALE GENOMIC DNA]</scope>
</reference>
<evidence type="ECO:0000313" key="1">
    <source>
        <dbReference type="EMBL" id="WJE88639.1"/>
    </source>
</evidence>